<protein>
    <recommendedName>
        <fullName evidence="2">Error-prone DNA polymerase</fullName>
    </recommendedName>
</protein>
<dbReference type="Pfam" id="PF01336">
    <property type="entry name" value="tRNA_anti-codon"/>
    <property type="match status" value="1"/>
</dbReference>
<dbReference type="GO" id="GO:0016779">
    <property type="term" value="F:nucleotidyltransferase activity"/>
    <property type="evidence" value="ECO:0007669"/>
    <property type="project" value="UniProtKB-KW"/>
</dbReference>
<dbReference type="EMBL" id="CADCUX010000769">
    <property type="protein sequence ID" value="CAA9444195.1"/>
    <property type="molecule type" value="Genomic_DNA"/>
</dbReference>
<keyword evidence="6" id="KW-0548">Nucleotidyltransferase</keyword>
<evidence type="ECO:0000313" key="6">
    <source>
        <dbReference type="EMBL" id="CAA9444195.1"/>
    </source>
</evidence>
<accession>A0A6J4QR68</accession>
<dbReference type="GO" id="GO:0006260">
    <property type="term" value="P:DNA replication"/>
    <property type="evidence" value="ECO:0007669"/>
    <property type="project" value="InterPro"/>
</dbReference>
<dbReference type="GO" id="GO:0008408">
    <property type="term" value="F:3'-5' exonuclease activity"/>
    <property type="evidence" value="ECO:0007669"/>
    <property type="project" value="InterPro"/>
</dbReference>
<evidence type="ECO:0000259" key="5">
    <source>
        <dbReference type="Pfam" id="PF17657"/>
    </source>
</evidence>
<feature type="domain" description="DNA polymerase helix-hairpin-helix motif" evidence="4">
    <location>
        <begin position="194"/>
        <end position="282"/>
    </location>
</feature>
<dbReference type="PANTHER" id="PTHR32294">
    <property type="entry name" value="DNA POLYMERASE III SUBUNIT ALPHA"/>
    <property type="match status" value="1"/>
</dbReference>
<dbReference type="AlphaFoldDB" id="A0A6J4QR68"/>
<proteinExistence type="inferred from homology"/>
<feature type="domain" description="DNA polymerase III alpha subunit finger" evidence="5">
    <location>
        <begin position="2"/>
        <end position="121"/>
    </location>
</feature>
<keyword evidence="6" id="KW-0808">Transferase</keyword>
<dbReference type="GO" id="GO:0003676">
    <property type="term" value="F:nucleic acid binding"/>
    <property type="evidence" value="ECO:0007669"/>
    <property type="project" value="InterPro"/>
</dbReference>
<dbReference type="CDD" id="cd04485">
    <property type="entry name" value="DnaE_OBF"/>
    <property type="match status" value="1"/>
</dbReference>
<dbReference type="InterPro" id="IPR040982">
    <property type="entry name" value="DNA_pol3_finger"/>
</dbReference>
<sequence length="458" mass="51008">PRLKPKEFYDLVVEVAIVRPGPITGGMVHPYLKARERRDRGEAIEYERSSRDGKEPRLKKALERTLGIPIFQEQVMEISMIAAGFTATEADSLRRAMAAWKRKGGVDKFEARLKGGMLANGYSEEFAHRIFEQVKGFGDYGFPESHAYSFALLAWSSSWLKCHEPACFLAAMLNSQPMGFYGPSQLIQDARRHGVPVLPPDVSHSDWDSQLEGAMAQPSVRLGLRLVGSLREEAARRIPQARQEGPFADTEDLALRAGLDVQDLAALAAGDALQSLAGHRRQQVWEAVGQRRAPELLQGAPIQEEALNLPAAPEGEEIVFDYASMGLTLRRHPLALLRPRLSKLRYLNSEQLQKLGNGRRASACGMVTVRQQPATAGGTIFVTIEDETGPVNVIVWQRVREQQREPLMHSRLLAVHGTWQRDEASGGRVCHLLAERLEDLTPLLGRLGRQGIRSRDFH</sequence>
<evidence type="ECO:0000256" key="2">
    <source>
        <dbReference type="ARBA" id="ARBA00017273"/>
    </source>
</evidence>
<feature type="domain" description="OB" evidence="3">
    <location>
        <begin position="364"/>
        <end position="426"/>
    </location>
</feature>
<evidence type="ECO:0000256" key="1">
    <source>
        <dbReference type="ARBA" id="ARBA00007391"/>
    </source>
</evidence>
<feature type="non-terminal residue" evidence="6">
    <location>
        <position position="1"/>
    </location>
</feature>
<dbReference type="Pfam" id="PF14579">
    <property type="entry name" value="HHH_6"/>
    <property type="match status" value="1"/>
</dbReference>
<dbReference type="PANTHER" id="PTHR32294:SF4">
    <property type="entry name" value="ERROR-PRONE DNA POLYMERASE"/>
    <property type="match status" value="1"/>
</dbReference>
<dbReference type="Pfam" id="PF17657">
    <property type="entry name" value="DNA_pol3_finger"/>
    <property type="match status" value="1"/>
</dbReference>
<dbReference type="InterPro" id="IPR029460">
    <property type="entry name" value="DNAPol_HHH"/>
</dbReference>
<comment type="similarity">
    <text evidence="1">Belongs to the DNA polymerase type-C family. DnaE2 subfamily.</text>
</comment>
<dbReference type="Gene3D" id="1.10.150.870">
    <property type="match status" value="1"/>
</dbReference>
<evidence type="ECO:0000259" key="4">
    <source>
        <dbReference type="Pfam" id="PF14579"/>
    </source>
</evidence>
<name>A0A6J4QR68_9BURK</name>
<dbReference type="InterPro" id="IPR004365">
    <property type="entry name" value="NA-bd_OB_tRNA"/>
</dbReference>
<reference evidence="6" key="1">
    <citation type="submission" date="2020-02" db="EMBL/GenBank/DDBJ databases">
        <authorList>
            <person name="Meier V. D."/>
        </authorList>
    </citation>
    <scope>NUCLEOTIDE SEQUENCE</scope>
    <source>
        <strain evidence="6">AVDCRST_MAG51</strain>
    </source>
</reference>
<dbReference type="InterPro" id="IPR004805">
    <property type="entry name" value="DnaE2/DnaE/PolC"/>
</dbReference>
<evidence type="ECO:0000259" key="3">
    <source>
        <dbReference type="Pfam" id="PF01336"/>
    </source>
</evidence>
<gene>
    <name evidence="6" type="ORF">AVDCRST_MAG51-3511</name>
</gene>
<organism evidence="6">
    <name type="scientific">uncultured Ramlibacter sp</name>
    <dbReference type="NCBI Taxonomy" id="260755"/>
    <lineage>
        <taxon>Bacteria</taxon>
        <taxon>Pseudomonadati</taxon>
        <taxon>Pseudomonadota</taxon>
        <taxon>Betaproteobacteria</taxon>
        <taxon>Burkholderiales</taxon>
        <taxon>Comamonadaceae</taxon>
        <taxon>Ramlibacter</taxon>
        <taxon>environmental samples</taxon>
    </lineage>
</organism>